<comment type="function">
    <text evidence="2">Acts as a calcium sensor. CBL proteins interact with CIPK serine-threonine protein kinases. Binding of a CBL protein to the regulatory NAF domain of a CIPK protein lead to the activation of the kinase in a calcium-dependent manner.</text>
</comment>
<dbReference type="InterPro" id="IPR045198">
    <property type="entry name" value="CNBL1-10"/>
</dbReference>
<evidence type="ECO:0000256" key="1">
    <source>
        <dbReference type="ARBA" id="ARBA00022737"/>
    </source>
</evidence>
<organism evidence="3 4">
    <name type="scientific">Cynara cardunculus var. scolymus</name>
    <name type="common">Globe artichoke</name>
    <name type="synonym">Cynara scolymus</name>
    <dbReference type="NCBI Taxonomy" id="59895"/>
    <lineage>
        <taxon>Eukaryota</taxon>
        <taxon>Viridiplantae</taxon>
        <taxon>Streptophyta</taxon>
        <taxon>Embryophyta</taxon>
        <taxon>Tracheophyta</taxon>
        <taxon>Spermatophyta</taxon>
        <taxon>Magnoliopsida</taxon>
        <taxon>eudicotyledons</taxon>
        <taxon>Gunneridae</taxon>
        <taxon>Pentapetalae</taxon>
        <taxon>asterids</taxon>
        <taxon>campanulids</taxon>
        <taxon>Asterales</taxon>
        <taxon>Asteraceae</taxon>
        <taxon>Carduoideae</taxon>
        <taxon>Cardueae</taxon>
        <taxon>Carduinae</taxon>
        <taxon>Cynara</taxon>
    </lineage>
</organism>
<protein>
    <recommendedName>
        <fullName evidence="2">Calcineurin B-like protein</fullName>
    </recommendedName>
</protein>
<dbReference type="EMBL" id="LEKV01004942">
    <property type="protein sequence ID" value="KVH91491.1"/>
    <property type="molecule type" value="Genomic_DNA"/>
</dbReference>
<dbReference type="PANTHER" id="PTHR23056:SF44">
    <property type="entry name" value="CALCINEURIN B-LIKE PROTEIN 1"/>
    <property type="match status" value="1"/>
</dbReference>
<evidence type="ECO:0000256" key="2">
    <source>
        <dbReference type="RuleBase" id="RU369080"/>
    </source>
</evidence>
<keyword evidence="2" id="KW-0472">Membrane</keyword>
<dbReference type="GO" id="GO:0019900">
    <property type="term" value="F:kinase binding"/>
    <property type="evidence" value="ECO:0007669"/>
    <property type="project" value="UniProtKB-UniRule"/>
</dbReference>
<gene>
    <name evidence="3" type="ORF">Ccrd_006485</name>
</gene>
<keyword evidence="4" id="KW-1185">Reference proteome</keyword>
<accession>A0A103XIM5</accession>
<dbReference type="InterPro" id="IPR011992">
    <property type="entry name" value="EF-hand-dom_pair"/>
</dbReference>
<name>A0A103XIM5_CYNCS</name>
<dbReference type="GO" id="GO:0019722">
    <property type="term" value="P:calcium-mediated signaling"/>
    <property type="evidence" value="ECO:0007669"/>
    <property type="project" value="UniProtKB-UniRule"/>
</dbReference>
<keyword evidence="2" id="KW-0106">Calcium</keyword>
<evidence type="ECO:0000313" key="3">
    <source>
        <dbReference type="EMBL" id="KVH91491.1"/>
    </source>
</evidence>
<evidence type="ECO:0000313" key="4">
    <source>
        <dbReference type="Proteomes" id="UP000243975"/>
    </source>
</evidence>
<dbReference type="GO" id="GO:0005509">
    <property type="term" value="F:calcium ion binding"/>
    <property type="evidence" value="ECO:0007669"/>
    <property type="project" value="UniProtKB-UniRule"/>
</dbReference>
<comment type="similarity">
    <text evidence="2">Belongs to the calcineurin regulatory subunit family.</text>
</comment>
<dbReference type="SUPFAM" id="SSF47473">
    <property type="entry name" value="EF-hand"/>
    <property type="match status" value="1"/>
</dbReference>
<keyword evidence="2" id="KW-0479">Metal-binding</keyword>
<comment type="caution">
    <text evidence="3">The sequence shown here is derived from an EMBL/GenBank/DDBJ whole genome shotgun (WGS) entry which is preliminary data.</text>
</comment>
<dbReference type="PANTHER" id="PTHR23056">
    <property type="entry name" value="CALCINEURIN B"/>
    <property type="match status" value="1"/>
</dbReference>
<proteinExistence type="inferred from homology"/>
<sequence length="69" mass="7703">MQIFDLFNVKQKGVIAFSDFVRALNVTDGTGFIESQEVKKMLIGLLCESQLKLADDTIEIVLDKVSLLL</sequence>
<keyword evidence="1 2" id="KW-0677">Repeat</keyword>
<reference evidence="3 4" key="1">
    <citation type="journal article" date="2016" name="Sci. Rep.">
        <title>The genome sequence of the outbreeding globe artichoke constructed de novo incorporating a phase-aware low-pass sequencing strategy of F1 progeny.</title>
        <authorList>
            <person name="Scaglione D."/>
            <person name="Reyes-Chin-Wo S."/>
            <person name="Acquadro A."/>
            <person name="Froenicke L."/>
            <person name="Portis E."/>
            <person name="Beitel C."/>
            <person name="Tirone M."/>
            <person name="Mauro R."/>
            <person name="Lo Monaco A."/>
            <person name="Mauromicale G."/>
            <person name="Faccioli P."/>
            <person name="Cattivelli L."/>
            <person name="Rieseberg L."/>
            <person name="Michelmore R."/>
            <person name="Lanteri S."/>
        </authorList>
    </citation>
    <scope>NUCLEOTIDE SEQUENCE [LARGE SCALE GENOMIC DNA]</scope>
    <source>
        <strain evidence="3">2C</strain>
    </source>
</reference>
<dbReference type="GO" id="GO:0016020">
    <property type="term" value="C:membrane"/>
    <property type="evidence" value="ECO:0007669"/>
    <property type="project" value="UniProtKB-SubCell"/>
</dbReference>
<comment type="subcellular location">
    <subcellularLocation>
        <location evidence="2">Membrane</location>
    </subcellularLocation>
</comment>
<dbReference type="AlphaFoldDB" id="A0A103XIM5"/>
<dbReference type="Gramene" id="KVH91491">
    <property type="protein sequence ID" value="KVH91491"/>
    <property type="gene ID" value="Ccrd_006485"/>
</dbReference>
<comment type="subunit">
    <text evidence="2">Homodimer. Interacts with CIPK.</text>
</comment>
<dbReference type="Proteomes" id="UP000243975">
    <property type="component" value="Unassembled WGS sequence"/>
</dbReference>
<dbReference type="STRING" id="59895.A0A103XIM5"/>